<dbReference type="AlphaFoldDB" id="A0A1A8E1Y7"/>
<feature type="non-terminal residue" evidence="1">
    <location>
        <position position="68"/>
    </location>
</feature>
<evidence type="ECO:0000313" key="1">
    <source>
        <dbReference type="EMBL" id="SBQ40565.1"/>
    </source>
</evidence>
<reference evidence="1" key="1">
    <citation type="submission" date="2016-05" db="EMBL/GenBank/DDBJ databases">
        <authorList>
            <person name="Lavstsen T."/>
            <person name="Jespersen J.S."/>
        </authorList>
    </citation>
    <scope>NUCLEOTIDE SEQUENCE</scope>
    <source>
        <tissue evidence="1">Brain</tissue>
    </source>
</reference>
<feature type="non-terminal residue" evidence="1">
    <location>
        <position position="1"/>
    </location>
</feature>
<dbReference type="EMBL" id="HAEA01012085">
    <property type="protein sequence ID" value="SBQ40565.1"/>
    <property type="molecule type" value="Transcribed_RNA"/>
</dbReference>
<keyword evidence="1" id="KW-0675">Receptor</keyword>
<gene>
    <name evidence="1" type="primary">P2RX7</name>
</gene>
<organism evidence="1">
    <name type="scientific">Nothobranchius kadleci</name>
    <name type="common">African annual killifish</name>
    <dbReference type="NCBI Taxonomy" id="1051664"/>
    <lineage>
        <taxon>Eukaryota</taxon>
        <taxon>Metazoa</taxon>
        <taxon>Chordata</taxon>
        <taxon>Craniata</taxon>
        <taxon>Vertebrata</taxon>
        <taxon>Euteleostomi</taxon>
        <taxon>Actinopterygii</taxon>
        <taxon>Neopterygii</taxon>
        <taxon>Teleostei</taxon>
        <taxon>Neoteleostei</taxon>
        <taxon>Acanthomorphata</taxon>
        <taxon>Ovalentaria</taxon>
        <taxon>Atherinomorphae</taxon>
        <taxon>Cyprinodontiformes</taxon>
        <taxon>Nothobranchiidae</taxon>
        <taxon>Nothobranchius</taxon>
    </lineage>
</organism>
<accession>A0A1A8E1Y7</accession>
<reference evidence="1" key="2">
    <citation type="submission" date="2016-06" db="EMBL/GenBank/DDBJ databases">
        <title>The genome of a short-lived fish provides insights into sex chromosome evolution and the genetic control of aging.</title>
        <authorList>
            <person name="Reichwald K."/>
            <person name="Felder M."/>
            <person name="Petzold A."/>
            <person name="Koch P."/>
            <person name="Groth M."/>
            <person name="Platzer M."/>
        </authorList>
    </citation>
    <scope>NUCLEOTIDE SEQUENCE</scope>
    <source>
        <tissue evidence="1">Brain</tissue>
    </source>
</reference>
<name>A0A1A8E1Y7_NOTKA</name>
<proteinExistence type="predicted"/>
<sequence length="68" mass="7569">AATTANCHRPMTSRTKTLVLFDVLTLSSPGTTPTINATFLVCMSLLLRCQMVYERILLPMVCQELSHK</sequence>
<protein>
    <submittedName>
        <fullName evidence="1">Purinergic receptor P2X, ligand-gated ion channel, 7</fullName>
    </submittedName>
</protein>